<evidence type="ECO:0000259" key="4">
    <source>
        <dbReference type="Pfam" id="PF20789"/>
    </source>
</evidence>
<keyword evidence="6" id="KW-1185">Reference proteome</keyword>
<dbReference type="VEuPathDB" id="FungiDB:SI65_04390"/>
<gene>
    <name evidence="5" type="ORF">SI65_04390</name>
</gene>
<comment type="similarity">
    <text evidence="1">Belongs to the C/M/P thioester hydrolase family.</text>
</comment>
<name>A0A1E3BG78_ASPCR</name>
<dbReference type="CDD" id="cd03444">
    <property type="entry name" value="Thioesterase_II_repeat1"/>
    <property type="match status" value="1"/>
</dbReference>
<evidence type="ECO:0000313" key="6">
    <source>
        <dbReference type="Proteomes" id="UP000094569"/>
    </source>
</evidence>
<dbReference type="AlphaFoldDB" id="A0A1E3BG78"/>
<dbReference type="OrthoDB" id="68328at2759"/>
<evidence type="ECO:0000256" key="2">
    <source>
        <dbReference type="ARBA" id="ARBA00022801"/>
    </source>
</evidence>
<dbReference type="InterPro" id="IPR042171">
    <property type="entry name" value="Acyl-CoA_hotdog"/>
</dbReference>
<accession>A0A1E3BG78</accession>
<evidence type="ECO:0000256" key="1">
    <source>
        <dbReference type="ARBA" id="ARBA00006538"/>
    </source>
</evidence>
<keyword evidence="2" id="KW-0378">Hydrolase</keyword>
<dbReference type="Gene3D" id="2.40.160.210">
    <property type="entry name" value="Acyl-CoA thioesterase, double hotdog domain"/>
    <property type="match status" value="1"/>
</dbReference>
<dbReference type="Pfam" id="PF13622">
    <property type="entry name" value="4HBT_3"/>
    <property type="match status" value="1"/>
</dbReference>
<dbReference type="CDD" id="cd03445">
    <property type="entry name" value="Thioesterase_II_repeat2"/>
    <property type="match status" value="1"/>
</dbReference>
<dbReference type="PANTHER" id="PTHR11066">
    <property type="entry name" value="ACYL-COA THIOESTERASE"/>
    <property type="match status" value="1"/>
</dbReference>
<dbReference type="GO" id="GO:0005782">
    <property type="term" value="C:peroxisomal matrix"/>
    <property type="evidence" value="ECO:0007669"/>
    <property type="project" value="UniProtKB-SubCell"/>
</dbReference>
<dbReference type="InterPro" id="IPR049450">
    <property type="entry name" value="ACOT8-like_C"/>
</dbReference>
<feature type="domain" description="Acyl-CoA thioesterase-like C-terminal" evidence="4">
    <location>
        <begin position="146"/>
        <end position="268"/>
    </location>
</feature>
<dbReference type="SUPFAM" id="SSF54637">
    <property type="entry name" value="Thioesterase/thiol ester dehydrase-isomerase"/>
    <property type="match status" value="2"/>
</dbReference>
<dbReference type="PANTHER" id="PTHR11066:SF35">
    <property type="entry name" value="ACYL-COA THIOESTERASE II"/>
    <property type="match status" value="1"/>
</dbReference>
<evidence type="ECO:0008006" key="7">
    <source>
        <dbReference type="Google" id="ProtNLM"/>
    </source>
</evidence>
<feature type="domain" description="Acyl-CoA thioesterase-like N-terminal HotDog" evidence="3">
    <location>
        <begin position="5"/>
        <end position="89"/>
    </location>
</feature>
<dbReference type="Pfam" id="PF20789">
    <property type="entry name" value="4HBT_3C"/>
    <property type="match status" value="1"/>
</dbReference>
<sequence>MGVLASTVFGGNCLAVAVNAAYQTTSPSHHLYSICGHFVRAATTDRKLICEVETVRNTRTFETRLIRVTQEKADDGSTRLCLVASADFHIEEPRSMVTYTSAAQAISPLMTSNSSSSTAPRITLADAYGLYKYIEHFTDIRSISVDTRENKEAATEGVRPVPSKVSAERFRARGPLDSEAEQISALAFYINRGLAYIPANHSGYELLEASACATLDFALRIFTHAVNLQNWHVTEQKALVAENARAFSEGRVWDESGRLIVSMTQQTILRPRTGFKPRI</sequence>
<comment type="caution">
    <text evidence="5">The sequence shown here is derived from an EMBL/GenBank/DDBJ whole genome shotgun (WGS) entry which is preliminary data.</text>
</comment>
<evidence type="ECO:0000313" key="5">
    <source>
        <dbReference type="EMBL" id="ODM19406.1"/>
    </source>
</evidence>
<dbReference type="Proteomes" id="UP000094569">
    <property type="component" value="Unassembled WGS sequence"/>
</dbReference>
<organism evidence="5 6">
    <name type="scientific">Aspergillus cristatus</name>
    <name type="common">Chinese Fuzhuan brick tea-fermentation fungus</name>
    <name type="synonym">Eurotium cristatum</name>
    <dbReference type="NCBI Taxonomy" id="573508"/>
    <lineage>
        <taxon>Eukaryota</taxon>
        <taxon>Fungi</taxon>
        <taxon>Dikarya</taxon>
        <taxon>Ascomycota</taxon>
        <taxon>Pezizomycotina</taxon>
        <taxon>Eurotiomycetes</taxon>
        <taxon>Eurotiomycetidae</taxon>
        <taxon>Eurotiales</taxon>
        <taxon>Aspergillaceae</taxon>
        <taxon>Aspergillus</taxon>
        <taxon>Aspergillus subgen. Aspergillus</taxon>
    </lineage>
</organism>
<dbReference type="EMBL" id="JXNT01000004">
    <property type="protein sequence ID" value="ODM19406.1"/>
    <property type="molecule type" value="Genomic_DNA"/>
</dbReference>
<dbReference type="InterPro" id="IPR003703">
    <property type="entry name" value="Acyl_CoA_thio"/>
</dbReference>
<dbReference type="InterPro" id="IPR049449">
    <property type="entry name" value="TesB_ACOT8-like_N"/>
</dbReference>
<dbReference type="STRING" id="573508.A0A1E3BG78"/>
<protein>
    <recommendedName>
        <fullName evidence="7">Acyl-CoA thioesterase II</fullName>
    </recommendedName>
</protein>
<dbReference type="GO" id="GO:0009062">
    <property type="term" value="P:fatty acid catabolic process"/>
    <property type="evidence" value="ECO:0007669"/>
    <property type="project" value="TreeGrafter"/>
</dbReference>
<evidence type="ECO:0000259" key="3">
    <source>
        <dbReference type="Pfam" id="PF13622"/>
    </source>
</evidence>
<reference evidence="5 6" key="1">
    <citation type="journal article" date="2016" name="BMC Genomics">
        <title>Comparative genomic and transcriptomic analyses of the Fuzhuan brick tea-fermentation fungus Aspergillus cristatus.</title>
        <authorList>
            <person name="Ge Y."/>
            <person name="Wang Y."/>
            <person name="Liu Y."/>
            <person name="Tan Y."/>
            <person name="Ren X."/>
            <person name="Zhang X."/>
            <person name="Hyde K.D."/>
            <person name="Liu Y."/>
            <person name="Liu Z."/>
        </authorList>
    </citation>
    <scope>NUCLEOTIDE SEQUENCE [LARGE SCALE GENOMIC DNA]</scope>
    <source>
        <strain evidence="5 6">GZAAS20.1005</strain>
    </source>
</reference>
<dbReference type="GO" id="GO:0047617">
    <property type="term" value="F:fatty acyl-CoA hydrolase activity"/>
    <property type="evidence" value="ECO:0007669"/>
    <property type="project" value="InterPro"/>
</dbReference>
<dbReference type="InterPro" id="IPR029069">
    <property type="entry name" value="HotDog_dom_sf"/>
</dbReference>
<proteinExistence type="inferred from homology"/>
<dbReference type="GO" id="GO:0006637">
    <property type="term" value="P:acyl-CoA metabolic process"/>
    <property type="evidence" value="ECO:0007669"/>
    <property type="project" value="InterPro"/>
</dbReference>